<name>A0A699IM82_TANCI</name>
<proteinExistence type="predicted"/>
<organism evidence="2">
    <name type="scientific">Tanacetum cinerariifolium</name>
    <name type="common">Dalmatian daisy</name>
    <name type="synonym">Chrysanthemum cinerariifolium</name>
    <dbReference type="NCBI Taxonomy" id="118510"/>
    <lineage>
        <taxon>Eukaryota</taxon>
        <taxon>Viridiplantae</taxon>
        <taxon>Streptophyta</taxon>
        <taxon>Embryophyta</taxon>
        <taxon>Tracheophyta</taxon>
        <taxon>Spermatophyta</taxon>
        <taxon>Magnoliopsida</taxon>
        <taxon>eudicotyledons</taxon>
        <taxon>Gunneridae</taxon>
        <taxon>Pentapetalae</taxon>
        <taxon>asterids</taxon>
        <taxon>campanulids</taxon>
        <taxon>Asterales</taxon>
        <taxon>Asteraceae</taxon>
        <taxon>Asteroideae</taxon>
        <taxon>Anthemideae</taxon>
        <taxon>Anthemidinae</taxon>
        <taxon>Tanacetum</taxon>
    </lineage>
</organism>
<feature type="non-terminal residue" evidence="2">
    <location>
        <position position="1"/>
    </location>
</feature>
<dbReference type="EMBL" id="BKCJ010288522">
    <property type="protein sequence ID" value="GEZ51658.1"/>
    <property type="molecule type" value="Genomic_DNA"/>
</dbReference>
<accession>A0A699IM82</accession>
<dbReference type="AlphaFoldDB" id="A0A699IM82"/>
<evidence type="ECO:0000256" key="1">
    <source>
        <dbReference type="SAM" id="MobiDB-lite"/>
    </source>
</evidence>
<protein>
    <submittedName>
        <fullName evidence="2">Uncharacterized protein</fullName>
    </submittedName>
</protein>
<comment type="caution">
    <text evidence="2">The sequence shown here is derived from an EMBL/GenBank/DDBJ whole genome shotgun (WGS) entry which is preliminary data.</text>
</comment>
<feature type="compositionally biased region" description="Basic and acidic residues" evidence="1">
    <location>
        <begin position="50"/>
        <end position="60"/>
    </location>
</feature>
<feature type="region of interest" description="Disordered" evidence="1">
    <location>
        <begin position="1"/>
        <end position="60"/>
    </location>
</feature>
<reference evidence="2" key="1">
    <citation type="journal article" date="2019" name="Sci. Rep.">
        <title>Draft genome of Tanacetum cinerariifolium, the natural source of mosquito coil.</title>
        <authorList>
            <person name="Yamashiro T."/>
            <person name="Shiraishi A."/>
            <person name="Satake H."/>
            <person name="Nakayama K."/>
        </authorList>
    </citation>
    <scope>NUCLEOTIDE SEQUENCE</scope>
</reference>
<sequence>PNYLGKSTQAKEQEFEAVDTEMQQDQGNESGHMDDQPDNEAAPKHNWFQKPDKPPTPDRA</sequence>
<gene>
    <name evidence="2" type="ORF">Tci_523631</name>
</gene>
<evidence type="ECO:0000313" key="2">
    <source>
        <dbReference type="EMBL" id="GEZ51658.1"/>
    </source>
</evidence>